<name>A0A3P8AC02_HELPZ</name>
<dbReference type="EMBL" id="UZAH01027708">
    <property type="protein sequence ID" value="VDO94297.1"/>
    <property type="molecule type" value="Genomic_DNA"/>
</dbReference>
<evidence type="ECO:0000313" key="2">
    <source>
        <dbReference type="Proteomes" id="UP000050761"/>
    </source>
</evidence>
<protein>
    <submittedName>
        <fullName evidence="3">DDE_3 domain-containing protein</fullName>
    </submittedName>
</protein>
<sequence>MDEKLFTWSCVFLQAWYEANFLDFAMSVEWPQHSSDLNPTDYSALSILKARVPAKRHHSLEAQKEFLRREYERLSSDDLRPIAKKFSKPFDFCIRANGEATTLYFCGLLKLSAAYETHEPQPERFDLDRVIALRTRPRVQFASCCAHSIDRTLDGNQRKQKRSGGPPLVISQGKSLKEEIKLAERVASILKDFEARQLEVDEDEQLQVVKEQEEDWDPQDELMDVERRANGGHMITFSGGTISLRRRCARSSF</sequence>
<evidence type="ECO:0000313" key="3">
    <source>
        <dbReference type="WBParaSite" id="HPBE_0001295201-mRNA-1"/>
    </source>
</evidence>
<organism evidence="1">
    <name type="scientific">Heligmosomoides polygyrus</name>
    <name type="common">Parasitic roundworm</name>
    <dbReference type="NCBI Taxonomy" id="6339"/>
    <lineage>
        <taxon>Eukaryota</taxon>
        <taxon>Metazoa</taxon>
        <taxon>Ecdysozoa</taxon>
        <taxon>Nematoda</taxon>
        <taxon>Chromadorea</taxon>
        <taxon>Rhabditida</taxon>
        <taxon>Rhabditina</taxon>
        <taxon>Rhabditomorpha</taxon>
        <taxon>Strongyloidea</taxon>
        <taxon>Heligmosomidae</taxon>
        <taxon>Heligmosomoides</taxon>
    </lineage>
</organism>
<accession>A0A3P8AC02</accession>
<proteinExistence type="predicted"/>
<dbReference type="AlphaFoldDB" id="A0A3P8AC02"/>
<reference evidence="1 2" key="1">
    <citation type="submission" date="2018-11" db="EMBL/GenBank/DDBJ databases">
        <authorList>
            <consortium name="Pathogen Informatics"/>
        </authorList>
    </citation>
    <scope>NUCLEOTIDE SEQUENCE [LARGE SCALE GENOMIC DNA]</scope>
</reference>
<gene>
    <name evidence="1" type="ORF">HPBE_LOCUS12953</name>
</gene>
<evidence type="ECO:0000313" key="1">
    <source>
        <dbReference type="EMBL" id="VDO94297.1"/>
    </source>
</evidence>
<dbReference type="InterPro" id="IPR036397">
    <property type="entry name" value="RNaseH_sf"/>
</dbReference>
<reference evidence="3" key="2">
    <citation type="submission" date="2019-09" db="UniProtKB">
        <authorList>
            <consortium name="WormBaseParasite"/>
        </authorList>
    </citation>
    <scope>IDENTIFICATION</scope>
</reference>
<dbReference type="Proteomes" id="UP000050761">
    <property type="component" value="Unassembled WGS sequence"/>
</dbReference>
<dbReference type="Gene3D" id="3.30.420.10">
    <property type="entry name" value="Ribonuclease H-like superfamily/Ribonuclease H"/>
    <property type="match status" value="1"/>
</dbReference>
<dbReference type="GO" id="GO:0003676">
    <property type="term" value="F:nucleic acid binding"/>
    <property type="evidence" value="ECO:0007669"/>
    <property type="project" value="InterPro"/>
</dbReference>
<keyword evidence="2" id="KW-1185">Reference proteome</keyword>
<dbReference type="WBParaSite" id="HPBE_0001295201-mRNA-1">
    <property type="protein sequence ID" value="HPBE_0001295201-mRNA-1"/>
    <property type="gene ID" value="HPBE_0001295201"/>
</dbReference>